<organism evidence="2 3">
    <name type="scientific">Eumeta variegata</name>
    <name type="common">Bagworm moth</name>
    <name type="synonym">Eumeta japonica</name>
    <dbReference type="NCBI Taxonomy" id="151549"/>
    <lineage>
        <taxon>Eukaryota</taxon>
        <taxon>Metazoa</taxon>
        <taxon>Ecdysozoa</taxon>
        <taxon>Arthropoda</taxon>
        <taxon>Hexapoda</taxon>
        <taxon>Insecta</taxon>
        <taxon>Pterygota</taxon>
        <taxon>Neoptera</taxon>
        <taxon>Endopterygota</taxon>
        <taxon>Lepidoptera</taxon>
        <taxon>Glossata</taxon>
        <taxon>Ditrysia</taxon>
        <taxon>Tineoidea</taxon>
        <taxon>Psychidae</taxon>
        <taxon>Oiketicinae</taxon>
        <taxon>Eumeta</taxon>
    </lineage>
</organism>
<feature type="domain" description="BEN" evidence="1">
    <location>
        <begin position="12"/>
        <end position="128"/>
    </location>
</feature>
<dbReference type="GO" id="GO:0003677">
    <property type="term" value="F:DNA binding"/>
    <property type="evidence" value="ECO:0007669"/>
    <property type="project" value="InterPro"/>
</dbReference>
<gene>
    <name evidence="2" type="primary">B1</name>
    <name evidence="2" type="ORF">EVAR_45421_1</name>
</gene>
<protein>
    <submittedName>
        <fullName evidence="2">BEN domain-containing protein B1</fullName>
    </submittedName>
</protein>
<dbReference type="EMBL" id="BGZK01001833">
    <property type="protein sequence ID" value="GBP87056.1"/>
    <property type="molecule type" value="Genomic_DNA"/>
</dbReference>
<reference evidence="2 3" key="1">
    <citation type="journal article" date="2019" name="Commun. Biol.">
        <title>The bagworm genome reveals a unique fibroin gene that provides high tensile strength.</title>
        <authorList>
            <person name="Kono N."/>
            <person name="Nakamura H."/>
            <person name="Ohtoshi R."/>
            <person name="Tomita M."/>
            <person name="Numata K."/>
            <person name="Arakawa K."/>
        </authorList>
    </citation>
    <scope>NUCLEOTIDE SEQUENCE [LARGE SCALE GENOMIC DNA]</scope>
</reference>
<proteinExistence type="predicted"/>
<comment type="caution">
    <text evidence="2">The sequence shown here is derived from an EMBL/GenBank/DDBJ whole genome shotgun (WGS) entry which is preliminary data.</text>
</comment>
<dbReference type="OrthoDB" id="10071220at2759"/>
<evidence type="ECO:0000313" key="3">
    <source>
        <dbReference type="Proteomes" id="UP000299102"/>
    </source>
</evidence>
<dbReference type="InterPro" id="IPR018379">
    <property type="entry name" value="BEN_domain"/>
</dbReference>
<dbReference type="AlphaFoldDB" id="A0A4C1ZEU9"/>
<dbReference type="Proteomes" id="UP000299102">
    <property type="component" value="Unassembled WGS sequence"/>
</dbReference>
<sequence length="128" mass="14680">MDSEVSETHARVRGTFASERYLRRRRRAETSLELSNNCQSLARRLLVDIFNPEALSVCSSISEKLQPNYKKRPDARPNLDEHACLVLLSLVIKHGLKRGWNTNALPILRDLHDKVKEMRSRVGVQAQC</sequence>
<name>A0A4C1ZEU9_EUMVA</name>
<accession>A0A4C1ZEU9</accession>
<dbReference type="PROSITE" id="PS51457">
    <property type="entry name" value="BEN"/>
    <property type="match status" value="1"/>
</dbReference>
<evidence type="ECO:0000313" key="2">
    <source>
        <dbReference type="EMBL" id="GBP87056.1"/>
    </source>
</evidence>
<evidence type="ECO:0000259" key="1">
    <source>
        <dbReference type="PROSITE" id="PS51457"/>
    </source>
</evidence>
<keyword evidence="3" id="KW-1185">Reference proteome</keyword>